<evidence type="ECO:0000313" key="1">
    <source>
        <dbReference type="EMBL" id="EKT87796.1"/>
    </source>
</evidence>
<dbReference type="Proteomes" id="UP000035800">
    <property type="component" value="Chromosome I"/>
</dbReference>
<dbReference type="STRING" id="758847.LSS_05508"/>
<dbReference type="EMBL" id="CP006694">
    <property type="protein sequence ID" value="EKT87796.1"/>
    <property type="molecule type" value="Genomic_DNA"/>
</dbReference>
<gene>
    <name evidence="1" type="ORF">LSS_05508</name>
</gene>
<accession>K8Y475</accession>
<evidence type="ECO:0000313" key="2">
    <source>
        <dbReference type="Proteomes" id="UP000035800"/>
    </source>
</evidence>
<reference evidence="1 2" key="2">
    <citation type="journal article" date="2014" name="Emerg. Microbes Infect.">
        <title>Potential impact on kidney infection: a whole-genome analysis of Leptospira santarosai serovar Shermani.</title>
        <authorList>
            <person name="Chou L.F."/>
            <person name="Chen T.W."/>
            <person name="Ko Y.C."/>
            <person name="Pan M.J."/>
            <person name="Tian Y.C."/>
            <person name="Chiu C.H."/>
            <person name="Tang P."/>
            <person name="Hung C.C."/>
            <person name="Yang C.W."/>
        </authorList>
    </citation>
    <scope>NUCLEOTIDE SEQUENCE</scope>
    <source>
        <strain evidence="1 2">LT 821</strain>
    </source>
</reference>
<dbReference type="KEGG" id="lst:LSS_05508"/>
<reference evidence="1 2" key="1">
    <citation type="journal article" date="2012" name="Gene">
        <title>Sequence of Leptospira santarosai serovar Shermani genome and prediction of virulence-associated genes.</title>
        <authorList>
            <person name="Chou L.F."/>
            <person name="Chen Y.T."/>
            <person name="Lu C.W."/>
            <person name="Ko Y.C."/>
            <person name="Tang C.Y."/>
            <person name="Pan M.J."/>
            <person name="Tian Y.C."/>
            <person name="Chiu C.H."/>
            <person name="Hung C.C."/>
            <person name="Yang C.W."/>
        </authorList>
    </citation>
    <scope>NUCLEOTIDE SEQUENCE [LARGE SCALE GENOMIC DNA]</scope>
    <source>
        <strain evidence="1">LT 821</strain>
    </source>
</reference>
<protein>
    <submittedName>
        <fullName evidence="1">Uncharacterized protein</fullName>
    </submittedName>
</protein>
<dbReference type="PATRIC" id="fig|758847.3.peg.1157"/>
<dbReference type="AlphaFoldDB" id="K8Y475"/>
<proteinExistence type="predicted"/>
<name>K8Y475_9LEPT</name>
<dbReference type="GeneID" id="54850661"/>
<organism evidence="1 2">
    <name type="scientific">Leptospira santarosai serovar Shermani str. LT 821</name>
    <dbReference type="NCBI Taxonomy" id="758847"/>
    <lineage>
        <taxon>Bacteria</taxon>
        <taxon>Pseudomonadati</taxon>
        <taxon>Spirochaetota</taxon>
        <taxon>Spirochaetia</taxon>
        <taxon>Leptospirales</taxon>
        <taxon>Leptospiraceae</taxon>
        <taxon>Leptospira</taxon>
    </lineage>
</organism>
<sequence length="54" mass="5972">MKILKQEEEKGGLTPPFFVYRKSGLLGIAVRLFQSFTLKSKLAGIPTNYVPSGD</sequence>
<dbReference type="RefSeq" id="WP_004459086.1">
    <property type="nucleotide sequence ID" value="NZ_CP006694.1"/>
</dbReference>